<dbReference type="PANTHER" id="PTHR43304:SF1">
    <property type="entry name" value="PAC DOMAIN-CONTAINING PROTEIN"/>
    <property type="match status" value="1"/>
</dbReference>
<name>A0A1J5QWJ8_9ZZZZ</name>
<dbReference type="InterPro" id="IPR003661">
    <property type="entry name" value="HisK_dim/P_dom"/>
</dbReference>
<keyword evidence="10 11" id="KW-0472">Membrane</keyword>
<keyword evidence="4" id="KW-1003">Cell membrane</keyword>
<feature type="transmembrane region" description="Helical" evidence="11">
    <location>
        <begin position="118"/>
        <end position="144"/>
    </location>
</feature>
<feature type="domain" description="PAS" evidence="13">
    <location>
        <begin position="694"/>
        <end position="748"/>
    </location>
</feature>
<dbReference type="CDD" id="cd00082">
    <property type="entry name" value="HisKA"/>
    <property type="match status" value="1"/>
</dbReference>
<accession>A0A1J5QWJ8</accession>
<evidence type="ECO:0000313" key="14">
    <source>
        <dbReference type="EMBL" id="OIQ88073.1"/>
    </source>
</evidence>
<dbReference type="Pfam" id="PF08448">
    <property type="entry name" value="PAS_4"/>
    <property type="match status" value="1"/>
</dbReference>
<feature type="transmembrane region" description="Helical" evidence="11">
    <location>
        <begin position="74"/>
        <end position="97"/>
    </location>
</feature>
<gene>
    <name evidence="14" type="primary">cph1_40</name>
    <name evidence="14" type="ORF">GALL_300390</name>
</gene>
<evidence type="ECO:0000256" key="8">
    <source>
        <dbReference type="ARBA" id="ARBA00022777"/>
    </source>
</evidence>
<evidence type="ECO:0000256" key="3">
    <source>
        <dbReference type="ARBA" id="ARBA00012438"/>
    </source>
</evidence>
<dbReference type="InterPro" id="IPR013656">
    <property type="entry name" value="PAS_4"/>
</dbReference>
<keyword evidence="6 14" id="KW-0808">Transferase</keyword>
<feature type="transmembrane region" description="Helical" evidence="11">
    <location>
        <begin position="489"/>
        <end position="509"/>
    </location>
</feature>
<keyword evidence="5" id="KW-0597">Phosphoprotein</keyword>
<dbReference type="Pfam" id="PF02518">
    <property type="entry name" value="HATPase_c"/>
    <property type="match status" value="1"/>
</dbReference>
<dbReference type="NCBIfam" id="TIGR00229">
    <property type="entry name" value="sensory_box"/>
    <property type="match status" value="1"/>
</dbReference>
<dbReference type="GO" id="GO:0005886">
    <property type="term" value="C:plasma membrane"/>
    <property type="evidence" value="ECO:0007669"/>
    <property type="project" value="UniProtKB-SubCell"/>
</dbReference>
<comment type="caution">
    <text evidence="14">The sequence shown here is derived from an EMBL/GenBank/DDBJ whole genome shotgun (WGS) entry which is preliminary data.</text>
</comment>
<dbReference type="InterPro" id="IPR000014">
    <property type="entry name" value="PAS"/>
</dbReference>
<evidence type="ECO:0000259" key="12">
    <source>
        <dbReference type="PROSITE" id="PS50109"/>
    </source>
</evidence>
<dbReference type="InterPro" id="IPR003594">
    <property type="entry name" value="HATPase_dom"/>
</dbReference>
<dbReference type="InterPro" id="IPR042240">
    <property type="entry name" value="CHASE_sf"/>
</dbReference>
<proteinExistence type="predicted"/>
<dbReference type="Gene3D" id="3.30.450.350">
    <property type="entry name" value="CHASE domain"/>
    <property type="match status" value="1"/>
</dbReference>
<evidence type="ECO:0000256" key="11">
    <source>
        <dbReference type="SAM" id="Phobius"/>
    </source>
</evidence>
<dbReference type="Gene3D" id="3.30.565.10">
    <property type="entry name" value="Histidine kinase-like ATPase, C-terminal domain"/>
    <property type="match status" value="1"/>
</dbReference>
<dbReference type="SUPFAM" id="SSF55785">
    <property type="entry name" value="PYP-like sensor domain (PAS domain)"/>
    <property type="match status" value="1"/>
</dbReference>
<feature type="transmembrane region" description="Helical" evidence="11">
    <location>
        <begin position="188"/>
        <end position="209"/>
    </location>
</feature>
<evidence type="ECO:0000256" key="7">
    <source>
        <dbReference type="ARBA" id="ARBA00022692"/>
    </source>
</evidence>
<dbReference type="Gene3D" id="3.30.450.40">
    <property type="match status" value="1"/>
</dbReference>
<dbReference type="SMART" id="SM00388">
    <property type="entry name" value="HisKA"/>
    <property type="match status" value="1"/>
</dbReference>
<dbReference type="EMBL" id="MLJW01000389">
    <property type="protein sequence ID" value="OIQ88073.1"/>
    <property type="molecule type" value="Genomic_DNA"/>
</dbReference>
<dbReference type="InterPro" id="IPR036890">
    <property type="entry name" value="HATPase_C_sf"/>
</dbReference>
<dbReference type="PROSITE" id="PS50112">
    <property type="entry name" value="PAS"/>
    <property type="match status" value="1"/>
</dbReference>
<dbReference type="Pfam" id="PF01590">
    <property type="entry name" value="GAF"/>
    <property type="match status" value="1"/>
</dbReference>
<dbReference type="PROSITE" id="PS50109">
    <property type="entry name" value="HIS_KIN"/>
    <property type="match status" value="1"/>
</dbReference>
<dbReference type="PANTHER" id="PTHR43304">
    <property type="entry name" value="PHYTOCHROME-LIKE PROTEIN CPH1"/>
    <property type="match status" value="1"/>
</dbReference>
<dbReference type="SMART" id="SM00065">
    <property type="entry name" value="GAF"/>
    <property type="match status" value="1"/>
</dbReference>
<dbReference type="Pfam" id="PF00512">
    <property type="entry name" value="HisKA"/>
    <property type="match status" value="1"/>
</dbReference>
<organism evidence="14">
    <name type="scientific">mine drainage metagenome</name>
    <dbReference type="NCBI Taxonomy" id="410659"/>
    <lineage>
        <taxon>unclassified sequences</taxon>
        <taxon>metagenomes</taxon>
        <taxon>ecological metagenomes</taxon>
    </lineage>
</organism>
<dbReference type="Pfam" id="PF03924">
    <property type="entry name" value="CHASE"/>
    <property type="match status" value="1"/>
</dbReference>
<sequence length="1065" mass="114933">MPRRLGPPLLVAAAYYLTGRLGLLLAIPPGYATAIWPPSGLALAAALLLGPRIWPGIALGTLLLNLHPSGAAGLAGLGNALALPAVIAAGAAAQALAGGFLVRRLGGYPNGLSSFRQIAALLFLGGVVACLISASVGSAALWSVGAVPSEALARHWATWWVGDVIGVFVFTPLLLCAFSRQAGQRRRVVVAAFWLGCTVLATVVMVGFATRMERRALDSRFHRLAGAMGQSLEKTLTAQAEALRVFDAVYAGHPRRDRAEFTAIAARLRHLAPVLGSLAWAPVIAPAGLDAFEAWVRGQGQADYAVTQPRDGMWQPPFRLDRPLVPLTFLSAGAPGGLGHDLASDPGLAALLDEAARQRRLVFSPLMPLPHGYDGITLALPLDPGAAAGPSGYILADIRPQTLTHAAFEGLRTAAVRYWLLDDKDGKPRILSSNSADTPGFLTRDDPGLFGQSRSWGEDLPIAVGHRLWRLRVAPAPLFMADARYGIDWVVLFVGLLMSGAVSMLVLVSTGREQMLRTRITEAEARLRRHAHSLRLLGRLSAPEPARPDGRLDAMLDAALDEARRHLGMEQALLTRIEGPTVSVLQAQPAGSGLAGRHWPLAGSCCEAILHAADALRIDGTEAAGPPSGMPEVRRSIGAPVQVHGRLFGSLIFTTAQPAAAPADESDLDFVRQLARWVGVCLERDEAQAALSATHQRLATLLDNAPIGFAIISFQRLIVQANPAYCRIFGRPADQLIGKPSRLLYPSDESYHTLGRLALERLRDGQTFETEYPMQHGDGRIITVRLIARAVDHRKPDQDIVWAAEDITDRKASQFALGKALRELEEKAGALERSNSELEQFATVASHDLRQPLRQIGSYVGLLRKSQGQRLDDEGRQFLETVQDGVDRMHRLIQDLLDYARIGQAGLPAETVPVADILEQARRIMAPAVAEAGAELTLDLAEGVGAVRGNRIELERLVQNLLSNALTYRAADRPPRIVLSARHWDWGKVEILVADNGIGIAKEHHERVFGLFQRLHGRSTYEGTGIGLAVCKKIVDRHQGRIWLDSEPDAGTRVHIVLPMAETSR</sequence>
<feature type="domain" description="Histidine kinase" evidence="12">
    <location>
        <begin position="844"/>
        <end position="1062"/>
    </location>
</feature>
<keyword evidence="8" id="KW-0418">Kinase</keyword>
<dbReference type="GO" id="GO:0000155">
    <property type="term" value="F:phosphorelay sensor kinase activity"/>
    <property type="evidence" value="ECO:0007669"/>
    <property type="project" value="InterPro"/>
</dbReference>
<feature type="transmembrane region" description="Helical" evidence="11">
    <location>
        <begin position="6"/>
        <end position="27"/>
    </location>
</feature>
<dbReference type="InterPro" id="IPR006189">
    <property type="entry name" value="CHASE_dom"/>
</dbReference>
<dbReference type="EC" id="2.7.13.3" evidence="3"/>
<dbReference type="InterPro" id="IPR035965">
    <property type="entry name" value="PAS-like_dom_sf"/>
</dbReference>
<dbReference type="CDD" id="cd00130">
    <property type="entry name" value="PAS"/>
    <property type="match status" value="1"/>
</dbReference>
<evidence type="ECO:0000256" key="4">
    <source>
        <dbReference type="ARBA" id="ARBA00022475"/>
    </source>
</evidence>
<dbReference type="InterPro" id="IPR005467">
    <property type="entry name" value="His_kinase_dom"/>
</dbReference>
<evidence type="ECO:0000256" key="2">
    <source>
        <dbReference type="ARBA" id="ARBA00004651"/>
    </source>
</evidence>
<evidence type="ECO:0000256" key="5">
    <source>
        <dbReference type="ARBA" id="ARBA00022553"/>
    </source>
</evidence>
<dbReference type="SMART" id="SM00387">
    <property type="entry name" value="HATPase_c"/>
    <property type="match status" value="1"/>
</dbReference>
<protein>
    <recommendedName>
        <fullName evidence="3">histidine kinase</fullName>
        <ecNumber evidence="3">2.7.13.3</ecNumber>
    </recommendedName>
</protein>
<dbReference type="InterPro" id="IPR004358">
    <property type="entry name" value="Sig_transdc_His_kin-like_C"/>
</dbReference>
<evidence type="ECO:0000256" key="10">
    <source>
        <dbReference type="ARBA" id="ARBA00023136"/>
    </source>
</evidence>
<comment type="catalytic activity">
    <reaction evidence="1">
        <text>ATP + protein L-histidine = ADP + protein N-phospho-L-histidine.</text>
        <dbReference type="EC" id="2.7.13.3"/>
    </reaction>
</comment>
<feature type="transmembrane region" description="Helical" evidence="11">
    <location>
        <begin position="34"/>
        <end position="54"/>
    </location>
</feature>
<dbReference type="InterPro" id="IPR052162">
    <property type="entry name" value="Sensor_kinase/Photoreceptor"/>
</dbReference>
<dbReference type="SUPFAM" id="SSF55781">
    <property type="entry name" value="GAF domain-like"/>
    <property type="match status" value="1"/>
</dbReference>
<reference evidence="14" key="1">
    <citation type="submission" date="2016-10" db="EMBL/GenBank/DDBJ databases">
        <title>Sequence of Gallionella enrichment culture.</title>
        <authorList>
            <person name="Poehlein A."/>
            <person name="Muehling M."/>
            <person name="Daniel R."/>
        </authorList>
    </citation>
    <scope>NUCLEOTIDE SEQUENCE</scope>
</reference>
<evidence type="ECO:0000256" key="6">
    <source>
        <dbReference type="ARBA" id="ARBA00022679"/>
    </source>
</evidence>
<evidence type="ECO:0000256" key="1">
    <source>
        <dbReference type="ARBA" id="ARBA00000085"/>
    </source>
</evidence>
<dbReference type="InterPro" id="IPR007895">
    <property type="entry name" value="MASE1"/>
</dbReference>
<dbReference type="Gene3D" id="1.10.287.130">
    <property type="match status" value="1"/>
</dbReference>
<dbReference type="Gene3D" id="3.30.450.20">
    <property type="entry name" value="PAS domain"/>
    <property type="match status" value="1"/>
</dbReference>
<feature type="transmembrane region" description="Helical" evidence="11">
    <location>
        <begin position="156"/>
        <end position="176"/>
    </location>
</feature>
<dbReference type="InterPro" id="IPR029016">
    <property type="entry name" value="GAF-like_dom_sf"/>
</dbReference>
<dbReference type="AlphaFoldDB" id="A0A1J5QWJ8"/>
<keyword evidence="9 11" id="KW-1133">Transmembrane helix</keyword>
<comment type="subcellular location">
    <subcellularLocation>
        <location evidence="2">Cell membrane</location>
        <topology evidence="2">Multi-pass membrane protein</topology>
    </subcellularLocation>
</comment>
<dbReference type="SMART" id="SM01079">
    <property type="entry name" value="CHASE"/>
    <property type="match status" value="1"/>
</dbReference>
<dbReference type="PRINTS" id="PR00344">
    <property type="entry name" value="BCTRLSENSOR"/>
</dbReference>
<evidence type="ECO:0000256" key="9">
    <source>
        <dbReference type="ARBA" id="ARBA00022989"/>
    </source>
</evidence>
<dbReference type="InterPro" id="IPR036097">
    <property type="entry name" value="HisK_dim/P_sf"/>
</dbReference>
<evidence type="ECO:0000259" key="13">
    <source>
        <dbReference type="PROSITE" id="PS50112"/>
    </source>
</evidence>
<dbReference type="SMART" id="SM00091">
    <property type="entry name" value="PAS"/>
    <property type="match status" value="1"/>
</dbReference>
<dbReference type="InterPro" id="IPR003018">
    <property type="entry name" value="GAF"/>
</dbReference>
<dbReference type="SUPFAM" id="SSF47384">
    <property type="entry name" value="Homodimeric domain of signal transducing histidine kinase"/>
    <property type="match status" value="1"/>
</dbReference>
<dbReference type="SUPFAM" id="SSF55874">
    <property type="entry name" value="ATPase domain of HSP90 chaperone/DNA topoisomerase II/histidine kinase"/>
    <property type="match status" value="1"/>
</dbReference>
<keyword evidence="7 11" id="KW-0812">Transmembrane</keyword>
<dbReference type="Pfam" id="PF05231">
    <property type="entry name" value="MASE1"/>
    <property type="match status" value="1"/>
</dbReference>